<keyword evidence="2" id="KW-0812">Transmembrane</keyword>
<evidence type="ECO:0000313" key="3">
    <source>
        <dbReference type="EMBL" id="TKA31728.1"/>
    </source>
</evidence>
<dbReference type="OrthoDB" id="3881538at2759"/>
<dbReference type="Proteomes" id="UP000308549">
    <property type="component" value="Unassembled WGS sequence"/>
</dbReference>
<evidence type="ECO:0000256" key="2">
    <source>
        <dbReference type="SAM" id="Phobius"/>
    </source>
</evidence>
<dbReference type="EMBL" id="NAJL01000007">
    <property type="protein sequence ID" value="TKA31728.1"/>
    <property type="molecule type" value="Genomic_DNA"/>
</dbReference>
<feature type="transmembrane region" description="Helical" evidence="2">
    <location>
        <begin position="126"/>
        <end position="148"/>
    </location>
</feature>
<gene>
    <name evidence="3" type="ORF">B0A50_01806</name>
</gene>
<feature type="transmembrane region" description="Helical" evidence="2">
    <location>
        <begin position="26"/>
        <end position="59"/>
    </location>
</feature>
<feature type="compositionally biased region" description="Low complexity" evidence="1">
    <location>
        <begin position="229"/>
        <end position="249"/>
    </location>
</feature>
<feature type="compositionally biased region" description="Polar residues" evidence="1">
    <location>
        <begin position="269"/>
        <end position="279"/>
    </location>
</feature>
<organism evidence="3 4">
    <name type="scientific">Salinomyces thailandicus</name>
    <dbReference type="NCBI Taxonomy" id="706561"/>
    <lineage>
        <taxon>Eukaryota</taxon>
        <taxon>Fungi</taxon>
        <taxon>Dikarya</taxon>
        <taxon>Ascomycota</taxon>
        <taxon>Pezizomycotina</taxon>
        <taxon>Dothideomycetes</taxon>
        <taxon>Dothideomycetidae</taxon>
        <taxon>Mycosphaerellales</taxon>
        <taxon>Teratosphaeriaceae</taxon>
        <taxon>Salinomyces</taxon>
    </lineage>
</organism>
<name>A0A4U0U951_9PEZI</name>
<keyword evidence="2" id="KW-1133">Transmembrane helix</keyword>
<accession>A0A4U0U951</accession>
<evidence type="ECO:0000313" key="4">
    <source>
        <dbReference type="Proteomes" id="UP000308549"/>
    </source>
</evidence>
<protein>
    <submittedName>
        <fullName evidence="3">Uncharacterized protein</fullName>
    </submittedName>
</protein>
<keyword evidence="2" id="KW-0472">Membrane</keyword>
<reference evidence="3 4" key="1">
    <citation type="submission" date="2017-03" db="EMBL/GenBank/DDBJ databases">
        <title>Genomes of endolithic fungi from Antarctica.</title>
        <authorList>
            <person name="Coleine C."/>
            <person name="Masonjones S."/>
            <person name="Stajich J.E."/>
        </authorList>
    </citation>
    <scope>NUCLEOTIDE SEQUENCE [LARGE SCALE GENOMIC DNA]</scope>
    <source>
        <strain evidence="3 4">CCFEE 6315</strain>
    </source>
</reference>
<keyword evidence="4" id="KW-1185">Reference proteome</keyword>
<sequence length="312" mass="35521">MITIPATAMPDISSAVNDLFTFLPTFGKYILCGILAILLWLFVALIVYVLYCCVCYLAHWIQQRAERARELYDNTGLKNELLLHSEQTFERFKRWVLRLYFSARYNWYTDRLTLIRHELRIWYDRVLWFALWRAVPLAVAIAAVWATFRGSVFDAGFRAWPGLGGQWTLGLPDYLVRERKWEGSNSHFRGKVTSVSVHIWTDSEWPATAGYDTRISAAEPVTHWITVTPTPRTSKKTTSPKTISSPESKITSVVSGPPVSRASAARLSTGATETSSNAPYETIDYWAPPPGKTEFDSDERVWCRSQGATHLD</sequence>
<evidence type="ECO:0000256" key="1">
    <source>
        <dbReference type="SAM" id="MobiDB-lite"/>
    </source>
</evidence>
<feature type="region of interest" description="Disordered" evidence="1">
    <location>
        <begin position="229"/>
        <end position="298"/>
    </location>
</feature>
<comment type="caution">
    <text evidence="3">The sequence shown here is derived from an EMBL/GenBank/DDBJ whole genome shotgun (WGS) entry which is preliminary data.</text>
</comment>
<dbReference type="AlphaFoldDB" id="A0A4U0U951"/>
<proteinExistence type="predicted"/>